<dbReference type="GO" id="GO:0005975">
    <property type="term" value="P:carbohydrate metabolic process"/>
    <property type="evidence" value="ECO:0007669"/>
    <property type="project" value="InterPro"/>
</dbReference>
<dbReference type="InterPro" id="IPR017853">
    <property type="entry name" value="GH"/>
</dbReference>
<dbReference type="GO" id="GO:0008061">
    <property type="term" value="F:chitin binding"/>
    <property type="evidence" value="ECO:0007669"/>
    <property type="project" value="InterPro"/>
</dbReference>
<dbReference type="EMBL" id="JAIWYP010000002">
    <property type="protein sequence ID" value="KAH3871505.1"/>
    <property type="molecule type" value="Genomic_DNA"/>
</dbReference>
<evidence type="ECO:0000313" key="4">
    <source>
        <dbReference type="EMBL" id="KAH3871505.1"/>
    </source>
</evidence>
<dbReference type="Pfam" id="PF00704">
    <property type="entry name" value="Glyco_hydro_18"/>
    <property type="match status" value="1"/>
</dbReference>
<dbReference type="AlphaFoldDB" id="A0A9D4M672"/>
<dbReference type="InterPro" id="IPR001223">
    <property type="entry name" value="Glyco_hydro18_cat"/>
</dbReference>
<evidence type="ECO:0000256" key="2">
    <source>
        <dbReference type="SAM" id="SignalP"/>
    </source>
</evidence>
<reference evidence="4" key="2">
    <citation type="submission" date="2020-11" db="EMBL/GenBank/DDBJ databases">
        <authorList>
            <person name="McCartney M.A."/>
            <person name="Auch B."/>
            <person name="Kono T."/>
            <person name="Mallez S."/>
            <person name="Becker A."/>
            <person name="Gohl D.M."/>
            <person name="Silverstein K.A.T."/>
            <person name="Koren S."/>
            <person name="Bechman K.B."/>
            <person name="Herman A."/>
            <person name="Abrahante J.E."/>
            <person name="Garbe J."/>
        </authorList>
    </citation>
    <scope>NUCLEOTIDE SEQUENCE</scope>
    <source>
        <strain evidence="4">Duluth1</strain>
        <tissue evidence="4">Whole animal</tissue>
    </source>
</reference>
<dbReference type="SUPFAM" id="SSF51445">
    <property type="entry name" value="(Trans)glycosidases"/>
    <property type="match status" value="1"/>
</dbReference>
<keyword evidence="1" id="KW-1015">Disulfide bond</keyword>
<keyword evidence="5" id="KW-1185">Reference proteome</keyword>
<proteinExistence type="predicted"/>
<dbReference type="Proteomes" id="UP000828390">
    <property type="component" value="Unassembled WGS sequence"/>
</dbReference>
<protein>
    <recommendedName>
        <fullName evidence="3">GH18 domain-containing protein</fullName>
    </recommendedName>
</protein>
<evidence type="ECO:0000256" key="1">
    <source>
        <dbReference type="ARBA" id="ARBA00023157"/>
    </source>
</evidence>
<dbReference type="Gene3D" id="3.20.20.80">
    <property type="entry name" value="Glycosidases"/>
    <property type="match status" value="1"/>
</dbReference>
<accession>A0A9D4M672</accession>
<dbReference type="GO" id="GO:0006032">
    <property type="term" value="P:chitin catabolic process"/>
    <property type="evidence" value="ECO:0007669"/>
    <property type="project" value="TreeGrafter"/>
</dbReference>
<dbReference type="InterPro" id="IPR050314">
    <property type="entry name" value="Glycosyl_Hydrlase_18"/>
</dbReference>
<feature type="signal peptide" evidence="2">
    <location>
        <begin position="1"/>
        <end position="19"/>
    </location>
</feature>
<keyword evidence="2" id="KW-0732">Signal</keyword>
<dbReference type="GO" id="GO:0005576">
    <property type="term" value="C:extracellular region"/>
    <property type="evidence" value="ECO:0007669"/>
    <property type="project" value="TreeGrafter"/>
</dbReference>
<organism evidence="4 5">
    <name type="scientific">Dreissena polymorpha</name>
    <name type="common">Zebra mussel</name>
    <name type="synonym">Mytilus polymorpha</name>
    <dbReference type="NCBI Taxonomy" id="45954"/>
    <lineage>
        <taxon>Eukaryota</taxon>
        <taxon>Metazoa</taxon>
        <taxon>Spiralia</taxon>
        <taxon>Lophotrochozoa</taxon>
        <taxon>Mollusca</taxon>
        <taxon>Bivalvia</taxon>
        <taxon>Autobranchia</taxon>
        <taxon>Heteroconchia</taxon>
        <taxon>Euheterodonta</taxon>
        <taxon>Imparidentia</taxon>
        <taxon>Neoheterodontei</taxon>
        <taxon>Myida</taxon>
        <taxon>Dreissenoidea</taxon>
        <taxon>Dreissenidae</taxon>
        <taxon>Dreissena</taxon>
    </lineage>
</organism>
<dbReference type="Gene3D" id="3.10.50.10">
    <property type="match status" value="1"/>
</dbReference>
<dbReference type="InterPro" id="IPR029070">
    <property type="entry name" value="Chitinase_insertion_sf"/>
</dbReference>
<evidence type="ECO:0000313" key="5">
    <source>
        <dbReference type="Proteomes" id="UP000828390"/>
    </source>
</evidence>
<dbReference type="PANTHER" id="PTHR11177:SF317">
    <property type="entry name" value="CHITINASE 12-RELATED"/>
    <property type="match status" value="1"/>
</dbReference>
<dbReference type="GO" id="GO:0004568">
    <property type="term" value="F:chitinase activity"/>
    <property type="evidence" value="ECO:0007669"/>
    <property type="project" value="TreeGrafter"/>
</dbReference>
<sequence>MTLLKQVISLLLLIKGLECFRVVCSYTNWAQYRPGDGRFLPEDVDPSLCTHLIYVYAKLKGNKLEPAEWNDESTTWSEGMYQRVINLKDLNPEMKVLLGVGGWQMGSTDFSRMSMSQGSRRAFARSTVKFLRDRKFDGLSIDWQHPTKRGGRPKDKENFSLLLQDLRLAFDNEGQMTGKPSLMLSAGVSASKEVIDTAYEHNNITKYVDFLNVFAFDLHGDWDNYTGHPSQLYARKEEFGPATEVNVDAVMRYWMSLVPDVTKLVLGVSTYGRTFTLRRARHTEYNVPTVGPGVEGEYTRQPGMLAYYERCLQYVDAPRVWDPVSQVPYWHSGDQWIAGEDTDSIRAKVNWMRQNAIGGIMLSSLDMDDFSGLFCTGEIYPLLHAIHSQLKAPLPVDSHFYKGTLDVQTHISNTVESTTWGMDFLSTTGLNYDGTDLPLSTPSPKSETTFKPTSSAAMMQSSADVHLQAANMRNSSTELLIDNSAAFFTKHVIPDSTTVGSIDMVTVAPVTTTESSEISGIQEIQRILKDAANLPTHSLINSIISLIESNQMLAASSKQNAFSNGLMRMDSFQRSNLARSPEWAPQPMSQRSVSVFPRPLSGQGVQETHIARSSPVFGPRFLEPLTVSEIKQNFNSHQNALKEQPLAPAPFQIPPNDEAGLSKNYIKVSNLGYVA</sequence>
<dbReference type="PANTHER" id="PTHR11177">
    <property type="entry name" value="CHITINASE"/>
    <property type="match status" value="1"/>
</dbReference>
<evidence type="ECO:0000259" key="3">
    <source>
        <dbReference type="PROSITE" id="PS51910"/>
    </source>
</evidence>
<comment type="caution">
    <text evidence="4">The sequence shown here is derived from an EMBL/GenBank/DDBJ whole genome shotgun (WGS) entry which is preliminary data.</text>
</comment>
<feature type="domain" description="GH18" evidence="3">
    <location>
        <begin position="20"/>
        <end position="393"/>
    </location>
</feature>
<reference evidence="4" key="1">
    <citation type="journal article" date="2019" name="bioRxiv">
        <title>The Genome of the Zebra Mussel, Dreissena polymorpha: A Resource for Invasive Species Research.</title>
        <authorList>
            <person name="McCartney M.A."/>
            <person name="Auch B."/>
            <person name="Kono T."/>
            <person name="Mallez S."/>
            <person name="Zhang Y."/>
            <person name="Obille A."/>
            <person name="Becker A."/>
            <person name="Abrahante J.E."/>
            <person name="Garbe J."/>
            <person name="Badalamenti J.P."/>
            <person name="Herman A."/>
            <person name="Mangelson H."/>
            <person name="Liachko I."/>
            <person name="Sullivan S."/>
            <person name="Sone E.D."/>
            <person name="Koren S."/>
            <person name="Silverstein K.A.T."/>
            <person name="Beckman K.B."/>
            <person name="Gohl D.M."/>
        </authorList>
    </citation>
    <scope>NUCLEOTIDE SEQUENCE</scope>
    <source>
        <strain evidence="4">Duluth1</strain>
        <tissue evidence="4">Whole animal</tissue>
    </source>
</reference>
<dbReference type="FunFam" id="3.10.50.10:FF:000001">
    <property type="entry name" value="Chitinase 3-like 1"/>
    <property type="match status" value="1"/>
</dbReference>
<name>A0A9D4M672_DREPO</name>
<dbReference type="InterPro" id="IPR011583">
    <property type="entry name" value="Chitinase_II/V-like_cat"/>
</dbReference>
<dbReference type="SMART" id="SM00636">
    <property type="entry name" value="Glyco_18"/>
    <property type="match status" value="1"/>
</dbReference>
<dbReference type="PROSITE" id="PS51910">
    <property type="entry name" value="GH18_2"/>
    <property type="match status" value="1"/>
</dbReference>
<feature type="chain" id="PRO_5039444889" description="GH18 domain-containing protein" evidence="2">
    <location>
        <begin position="20"/>
        <end position="675"/>
    </location>
</feature>
<dbReference type="SUPFAM" id="SSF54556">
    <property type="entry name" value="Chitinase insertion domain"/>
    <property type="match status" value="1"/>
</dbReference>
<gene>
    <name evidence="4" type="ORF">DPMN_034708</name>
</gene>